<dbReference type="VEuPathDB" id="FungiDB:LCOR_05919.1"/>
<proteinExistence type="predicted"/>
<feature type="compositionally biased region" description="Low complexity" evidence="1">
    <location>
        <begin position="72"/>
        <end position="111"/>
    </location>
</feature>
<evidence type="ECO:0000256" key="1">
    <source>
        <dbReference type="SAM" id="MobiDB-lite"/>
    </source>
</evidence>
<keyword evidence="2" id="KW-0732">Signal</keyword>
<feature type="region of interest" description="Disordered" evidence="1">
    <location>
        <begin position="64"/>
        <end position="111"/>
    </location>
</feature>
<evidence type="ECO:0000313" key="3">
    <source>
        <dbReference type="EMBL" id="CDH54699.1"/>
    </source>
</evidence>
<dbReference type="Proteomes" id="UP000027586">
    <property type="component" value="Unassembled WGS sequence"/>
</dbReference>
<dbReference type="AlphaFoldDB" id="A0A068RXH6"/>
<dbReference type="OrthoDB" id="2269563at2759"/>
<comment type="caution">
    <text evidence="3">The sequence shown here is derived from an EMBL/GenBank/DDBJ whole genome shotgun (WGS) entry which is preliminary data.</text>
</comment>
<keyword evidence="4" id="KW-1185">Reference proteome</keyword>
<protein>
    <submittedName>
        <fullName evidence="3">Uncharacterized protein</fullName>
    </submittedName>
</protein>
<accession>A0A068RXH6</accession>
<gene>
    <name evidence="3" type="ORF">LCOR_05919.1</name>
</gene>
<dbReference type="EMBL" id="CBTN010000024">
    <property type="protein sequence ID" value="CDH54699.1"/>
    <property type="molecule type" value="Genomic_DNA"/>
</dbReference>
<feature type="signal peptide" evidence="2">
    <location>
        <begin position="1"/>
        <end position="21"/>
    </location>
</feature>
<organism evidence="3 4">
    <name type="scientific">Lichtheimia corymbifera JMRC:FSU:9682</name>
    <dbReference type="NCBI Taxonomy" id="1263082"/>
    <lineage>
        <taxon>Eukaryota</taxon>
        <taxon>Fungi</taxon>
        <taxon>Fungi incertae sedis</taxon>
        <taxon>Mucoromycota</taxon>
        <taxon>Mucoromycotina</taxon>
        <taxon>Mucoromycetes</taxon>
        <taxon>Mucorales</taxon>
        <taxon>Lichtheimiaceae</taxon>
        <taxon>Lichtheimia</taxon>
    </lineage>
</organism>
<reference evidence="3" key="1">
    <citation type="submission" date="2013-08" db="EMBL/GenBank/DDBJ databases">
        <title>Gene expansion shapes genome architecture in the human pathogen Lichtheimia corymbifera: an evolutionary genomics analysis in the ancient terrestrial Mucorales (Mucoromycotina).</title>
        <authorList>
            <person name="Schwartze V.U."/>
            <person name="Winter S."/>
            <person name="Shelest E."/>
            <person name="Marcet-Houben M."/>
            <person name="Horn F."/>
            <person name="Wehner S."/>
            <person name="Hoffmann K."/>
            <person name="Riege K."/>
            <person name="Sammeth M."/>
            <person name="Nowrousian M."/>
            <person name="Valiante V."/>
            <person name="Linde J."/>
            <person name="Jacobsen I.D."/>
            <person name="Marz M."/>
            <person name="Brakhage A.A."/>
            <person name="Gabaldon T."/>
            <person name="Bocker S."/>
            <person name="Voigt K."/>
        </authorList>
    </citation>
    <scope>NUCLEOTIDE SEQUENCE [LARGE SCALE GENOMIC DNA]</scope>
    <source>
        <strain evidence="3">FSU 9682</strain>
    </source>
</reference>
<sequence>MKRFFLTLSVATILLLGSVIADEPCPVVEQDGKCNYCSTPPDGNNQCPPNNDLTTVGDGSPCCVPKPPSSDATANANANAQGGGNAQANANANAQGGGTAVANANAQSGGQ</sequence>
<feature type="chain" id="PRO_5001652825" evidence="2">
    <location>
        <begin position="22"/>
        <end position="111"/>
    </location>
</feature>
<evidence type="ECO:0000313" key="4">
    <source>
        <dbReference type="Proteomes" id="UP000027586"/>
    </source>
</evidence>
<name>A0A068RXH6_9FUNG</name>
<evidence type="ECO:0000256" key="2">
    <source>
        <dbReference type="SAM" id="SignalP"/>
    </source>
</evidence>